<evidence type="ECO:0000313" key="2">
    <source>
        <dbReference type="EMBL" id="PFG18858.1"/>
    </source>
</evidence>
<dbReference type="Pfam" id="PF14542">
    <property type="entry name" value="Acetyltransf_CG"/>
    <property type="match status" value="1"/>
</dbReference>
<dbReference type="OrthoDB" id="5405911at2"/>
<evidence type="ECO:0000259" key="1">
    <source>
        <dbReference type="PROSITE" id="PS51729"/>
    </source>
</evidence>
<name>A0A2A9CWQ4_9MICO</name>
<dbReference type="PANTHER" id="PTHR31435:SF10">
    <property type="entry name" value="BSR4717 PROTEIN"/>
    <property type="match status" value="1"/>
</dbReference>
<comment type="caution">
    <text evidence="2">The sequence shown here is derived from an EMBL/GenBank/DDBJ whole genome shotgun (WGS) entry which is preliminary data.</text>
</comment>
<dbReference type="Proteomes" id="UP000224915">
    <property type="component" value="Unassembled WGS sequence"/>
</dbReference>
<organism evidence="2 3">
    <name type="scientific">Serinibacter salmoneus</name>
    <dbReference type="NCBI Taxonomy" id="556530"/>
    <lineage>
        <taxon>Bacteria</taxon>
        <taxon>Bacillati</taxon>
        <taxon>Actinomycetota</taxon>
        <taxon>Actinomycetes</taxon>
        <taxon>Micrococcales</taxon>
        <taxon>Beutenbergiaceae</taxon>
        <taxon>Serinibacter</taxon>
    </lineage>
</organism>
<dbReference type="SUPFAM" id="SSF55729">
    <property type="entry name" value="Acyl-CoA N-acyltransferases (Nat)"/>
    <property type="match status" value="1"/>
</dbReference>
<evidence type="ECO:0000313" key="3">
    <source>
        <dbReference type="Proteomes" id="UP000224915"/>
    </source>
</evidence>
<sequence length="113" mass="12262">MPTIGSTLEGMTATDYDDVAISHRPERQRYELAIGDEVVGIAAYDVIDGVTVFNHTVVRDAHERHGLAGRLVQAAISDVTGQGGTFAATCSYVQHWLEKNHQFDDALVPVPTP</sequence>
<dbReference type="AlphaFoldDB" id="A0A2A9CWQ4"/>
<keyword evidence="3" id="KW-1185">Reference proteome</keyword>
<reference evidence="2 3" key="1">
    <citation type="submission" date="2017-10" db="EMBL/GenBank/DDBJ databases">
        <title>Sequencing the genomes of 1000 actinobacteria strains.</title>
        <authorList>
            <person name="Klenk H.-P."/>
        </authorList>
    </citation>
    <scope>NUCLEOTIDE SEQUENCE [LARGE SCALE GENOMIC DNA]</scope>
    <source>
        <strain evidence="2 3">DSM 21801</strain>
    </source>
</reference>
<dbReference type="EMBL" id="PDJD01000001">
    <property type="protein sequence ID" value="PFG18858.1"/>
    <property type="molecule type" value="Genomic_DNA"/>
</dbReference>
<dbReference type="PROSITE" id="PS51729">
    <property type="entry name" value="GNAT_YJDJ"/>
    <property type="match status" value="1"/>
</dbReference>
<dbReference type="PANTHER" id="PTHR31435">
    <property type="entry name" value="PROTEIN NATD1"/>
    <property type="match status" value="1"/>
</dbReference>
<proteinExistence type="predicted"/>
<dbReference type="InterPro" id="IPR016181">
    <property type="entry name" value="Acyl_CoA_acyltransferase"/>
</dbReference>
<protein>
    <recommendedName>
        <fullName evidence="1">N-acetyltransferase domain-containing protein</fullName>
    </recommendedName>
</protein>
<dbReference type="InterPro" id="IPR045057">
    <property type="entry name" value="Gcn5-rel_NAT"/>
</dbReference>
<accession>A0A2A9CWQ4</accession>
<dbReference type="Gene3D" id="3.40.630.30">
    <property type="match status" value="1"/>
</dbReference>
<dbReference type="InterPro" id="IPR031165">
    <property type="entry name" value="GNAT_YJDJ"/>
</dbReference>
<gene>
    <name evidence="2" type="ORF">ATL40_0406</name>
</gene>
<feature type="domain" description="N-acetyltransferase" evidence="1">
    <location>
        <begin position="22"/>
        <end position="108"/>
    </location>
</feature>